<evidence type="ECO:0000313" key="4">
    <source>
        <dbReference type="Proteomes" id="UP000077202"/>
    </source>
</evidence>
<feature type="transmembrane region" description="Helical" evidence="2">
    <location>
        <begin position="147"/>
        <end position="180"/>
    </location>
</feature>
<feature type="region of interest" description="Disordered" evidence="1">
    <location>
        <begin position="74"/>
        <end position="99"/>
    </location>
</feature>
<feature type="transmembrane region" description="Helical" evidence="2">
    <location>
        <begin position="201"/>
        <end position="220"/>
    </location>
</feature>
<keyword evidence="4" id="KW-1185">Reference proteome</keyword>
<evidence type="ECO:0000256" key="1">
    <source>
        <dbReference type="SAM" id="MobiDB-lite"/>
    </source>
</evidence>
<gene>
    <name evidence="3" type="ORF">AXG93_2471s1130</name>
</gene>
<keyword evidence="2" id="KW-1133">Transmembrane helix</keyword>
<sequence>MASGSMHVRTGSLNGRSVRNPNHVRQPSDIDRLGFGALLSVGTDHLLLLSLSPEVVAALQSTFGGRLSELRSLNSLPKRTEPEPSPLKPPVIEEWDEEEDSDREGKYLVASYVTGILISVIILFTAGRGNNEDAACGGGVESSCVRLYGYILPIGVSGISLLVALVLSVFDVAFGVYNVLSTTEKYFLQADLRLSDIPQVVMAYTMDVGFVSVAMSLLWMARATTVDPMFTLCYEGLKVYWTFGLILMGAVIFWCAVQSVRDPESTHQFMKRAARVVLALLLVFALSSAVYYALAPAHPRPPCPDPDAAPANATGEAPPLQLYPGWWWEPEPPKPAAQPLQLFLPAPAVDRAQCPARQSLPQCRPREEDDRGMCEARYDGGTCEPRPEQGMCEARYEEEDRGMCEARYDEEDRGMCEARYDERGSCEPRAEEGVCAPRHNEMCEPRNSPECEWPWLKQVQVYERGDKCRYDYPQCDWPLIKRVQVYESELVCKYSCPSCDWPLVKRIQVYSRADRCGTLTHPECDWPHLKQIQRYEAKGRCLRGDRPHCDWPFLKQILSYEPWDLCSALHHRECVAHEGNESSCAAA</sequence>
<dbReference type="EMBL" id="LVLJ01002120">
    <property type="protein sequence ID" value="OAE26745.1"/>
    <property type="molecule type" value="Genomic_DNA"/>
</dbReference>
<accession>A0A176W2R0</accession>
<keyword evidence="2" id="KW-0812">Transmembrane</keyword>
<comment type="caution">
    <text evidence="3">The sequence shown here is derived from an EMBL/GenBank/DDBJ whole genome shotgun (WGS) entry which is preliminary data.</text>
</comment>
<feature type="region of interest" description="Disordered" evidence="1">
    <location>
        <begin position="1"/>
        <end position="26"/>
    </location>
</feature>
<proteinExistence type="predicted"/>
<feature type="transmembrane region" description="Helical" evidence="2">
    <location>
        <begin position="273"/>
        <end position="294"/>
    </location>
</feature>
<keyword evidence="2" id="KW-0472">Membrane</keyword>
<feature type="compositionally biased region" description="Polar residues" evidence="1">
    <location>
        <begin position="11"/>
        <end position="25"/>
    </location>
</feature>
<protein>
    <submittedName>
        <fullName evidence="3">Uncharacterized protein</fullName>
    </submittedName>
</protein>
<reference evidence="3" key="1">
    <citation type="submission" date="2016-03" db="EMBL/GenBank/DDBJ databases">
        <title>Mechanisms controlling the formation of the plant cell surface in tip-growing cells are functionally conserved among land plants.</title>
        <authorList>
            <person name="Honkanen S."/>
            <person name="Jones V.A."/>
            <person name="Morieri G."/>
            <person name="Champion C."/>
            <person name="Hetherington A.J."/>
            <person name="Kelly S."/>
            <person name="Saint-Marcoux D."/>
            <person name="Proust H."/>
            <person name="Prescott H."/>
            <person name="Dolan L."/>
        </authorList>
    </citation>
    <scope>NUCLEOTIDE SEQUENCE [LARGE SCALE GENOMIC DNA]</scope>
    <source>
        <tissue evidence="3">Whole gametophyte</tissue>
    </source>
</reference>
<feature type="transmembrane region" description="Helical" evidence="2">
    <location>
        <begin position="240"/>
        <end position="261"/>
    </location>
</feature>
<feature type="transmembrane region" description="Helical" evidence="2">
    <location>
        <begin position="107"/>
        <end position="127"/>
    </location>
</feature>
<dbReference type="AlphaFoldDB" id="A0A176W2R0"/>
<evidence type="ECO:0000256" key="2">
    <source>
        <dbReference type="SAM" id="Phobius"/>
    </source>
</evidence>
<dbReference type="Proteomes" id="UP000077202">
    <property type="component" value="Unassembled WGS sequence"/>
</dbReference>
<organism evidence="3 4">
    <name type="scientific">Marchantia polymorpha subsp. ruderalis</name>
    <dbReference type="NCBI Taxonomy" id="1480154"/>
    <lineage>
        <taxon>Eukaryota</taxon>
        <taxon>Viridiplantae</taxon>
        <taxon>Streptophyta</taxon>
        <taxon>Embryophyta</taxon>
        <taxon>Marchantiophyta</taxon>
        <taxon>Marchantiopsida</taxon>
        <taxon>Marchantiidae</taxon>
        <taxon>Marchantiales</taxon>
        <taxon>Marchantiaceae</taxon>
        <taxon>Marchantia</taxon>
    </lineage>
</organism>
<name>A0A176W2R0_MARPO</name>
<evidence type="ECO:0000313" key="3">
    <source>
        <dbReference type="EMBL" id="OAE26745.1"/>
    </source>
</evidence>